<comment type="caution">
    <text evidence="2">The sequence shown here is derived from an EMBL/GenBank/DDBJ whole genome shotgun (WGS) entry which is preliminary data.</text>
</comment>
<dbReference type="AlphaFoldDB" id="A0AAE0EQA4"/>
<evidence type="ECO:0000256" key="1">
    <source>
        <dbReference type="SAM" id="MobiDB-lite"/>
    </source>
</evidence>
<evidence type="ECO:0008006" key="4">
    <source>
        <dbReference type="Google" id="ProtNLM"/>
    </source>
</evidence>
<feature type="region of interest" description="Disordered" evidence="1">
    <location>
        <begin position="1"/>
        <end position="21"/>
    </location>
</feature>
<organism evidence="2 3">
    <name type="scientific">Cymbomonas tetramitiformis</name>
    <dbReference type="NCBI Taxonomy" id="36881"/>
    <lineage>
        <taxon>Eukaryota</taxon>
        <taxon>Viridiplantae</taxon>
        <taxon>Chlorophyta</taxon>
        <taxon>Pyramimonadophyceae</taxon>
        <taxon>Pyramimonadales</taxon>
        <taxon>Pyramimonadaceae</taxon>
        <taxon>Cymbomonas</taxon>
    </lineage>
</organism>
<feature type="non-terminal residue" evidence="2">
    <location>
        <position position="177"/>
    </location>
</feature>
<sequence>LQAINVTTPDDGKDLSDSEGPEKEMDYQLLCELFESTDSARVELPDVLWILNVFFRAMGYENGLTGKPTWRLIKALGKLDKLDTAKTVFEALPVRSSEEYEEMVCAYARNGEAHLEPALELIRGMPAAGVEITPLIYVRFIHHLSASEQSSAAEDVLRMMQQDSSMPEEAVHDAFNK</sequence>
<protein>
    <recommendedName>
        <fullName evidence="4">Pentatricopeptide repeat-containing protein</fullName>
    </recommendedName>
</protein>
<name>A0AAE0EQA4_9CHLO</name>
<evidence type="ECO:0000313" key="2">
    <source>
        <dbReference type="EMBL" id="KAK3236676.1"/>
    </source>
</evidence>
<proteinExistence type="predicted"/>
<reference evidence="2 3" key="1">
    <citation type="journal article" date="2015" name="Genome Biol. Evol.">
        <title>Comparative Genomics of a Bacterivorous Green Alga Reveals Evolutionary Causalities and Consequences of Phago-Mixotrophic Mode of Nutrition.</title>
        <authorList>
            <person name="Burns J.A."/>
            <person name="Paasch A."/>
            <person name="Narechania A."/>
            <person name="Kim E."/>
        </authorList>
    </citation>
    <scope>NUCLEOTIDE SEQUENCE [LARGE SCALE GENOMIC DNA]</scope>
    <source>
        <strain evidence="2 3">PLY_AMNH</strain>
    </source>
</reference>
<feature type="compositionally biased region" description="Basic and acidic residues" evidence="1">
    <location>
        <begin position="10"/>
        <end position="21"/>
    </location>
</feature>
<keyword evidence="3" id="KW-1185">Reference proteome</keyword>
<evidence type="ECO:0000313" key="3">
    <source>
        <dbReference type="Proteomes" id="UP001190700"/>
    </source>
</evidence>
<dbReference type="InterPro" id="IPR011990">
    <property type="entry name" value="TPR-like_helical_dom_sf"/>
</dbReference>
<accession>A0AAE0EQA4</accession>
<feature type="non-terminal residue" evidence="2">
    <location>
        <position position="1"/>
    </location>
</feature>
<dbReference type="Gene3D" id="1.25.40.10">
    <property type="entry name" value="Tetratricopeptide repeat domain"/>
    <property type="match status" value="1"/>
</dbReference>
<dbReference type="Proteomes" id="UP001190700">
    <property type="component" value="Unassembled WGS sequence"/>
</dbReference>
<dbReference type="EMBL" id="LGRX02034912">
    <property type="protein sequence ID" value="KAK3236676.1"/>
    <property type="molecule type" value="Genomic_DNA"/>
</dbReference>
<gene>
    <name evidence="2" type="ORF">CYMTET_53197</name>
</gene>